<comment type="caution">
    <text evidence="1">The sequence shown here is derived from an EMBL/GenBank/DDBJ whole genome shotgun (WGS) entry which is preliminary data.</text>
</comment>
<keyword evidence="2" id="KW-1185">Reference proteome</keyword>
<name>A0ABM9CY77_9BACL</name>
<evidence type="ECO:0000313" key="1">
    <source>
        <dbReference type="EMBL" id="CAH1226250.1"/>
    </source>
</evidence>
<proteinExistence type="predicted"/>
<organism evidence="1 2">
    <name type="scientific">Paenibacillus plantiphilus</name>
    <dbReference type="NCBI Taxonomy" id="2905650"/>
    <lineage>
        <taxon>Bacteria</taxon>
        <taxon>Bacillati</taxon>
        <taxon>Bacillota</taxon>
        <taxon>Bacilli</taxon>
        <taxon>Bacillales</taxon>
        <taxon>Paenibacillaceae</taxon>
        <taxon>Paenibacillus</taxon>
    </lineage>
</organism>
<accession>A0ABM9CY77</accession>
<sequence length="85" mass="9477">MVHNNVENDADAFRMCEINELAHFINGSHVLVHRSEIECIVAVEAVVSEIALSTAYPAMHLLPWSCNPDGIRSKVGEVAFFKLLR</sequence>
<dbReference type="Proteomes" id="UP000838686">
    <property type="component" value="Unassembled WGS sequence"/>
</dbReference>
<reference evidence="1" key="1">
    <citation type="submission" date="2022-01" db="EMBL/GenBank/DDBJ databases">
        <authorList>
            <person name="Criscuolo A."/>
        </authorList>
    </citation>
    <scope>NUCLEOTIDE SEQUENCE</scope>
    <source>
        <strain evidence="1">CIP111893</strain>
    </source>
</reference>
<dbReference type="EMBL" id="CAKMMF010000061">
    <property type="protein sequence ID" value="CAH1226250.1"/>
    <property type="molecule type" value="Genomic_DNA"/>
</dbReference>
<evidence type="ECO:0000313" key="2">
    <source>
        <dbReference type="Proteomes" id="UP000838686"/>
    </source>
</evidence>
<gene>
    <name evidence="1" type="ORF">PAECIP111893_05333</name>
</gene>
<protein>
    <submittedName>
        <fullName evidence="1">Uncharacterized protein</fullName>
    </submittedName>
</protein>